<gene>
    <name evidence="2" type="ORF">DARMORV10_A05P16980.1</name>
</gene>
<organism evidence="2">
    <name type="scientific">Brassica napus</name>
    <name type="common">Rape</name>
    <dbReference type="NCBI Taxonomy" id="3708"/>
    <lineage>
        <taxon>Eukaryota</taxon>
        <taxon>Viridiplantae</taxon>
        <taxon>Streptophyta</taxon>
        <taxon>Embryophyta</taxon>
        <taxon>Tracheophyta</taxon>
        <taxon>Spermatophyta</taxon>
        <taxon>Magnoliopsida</taxon>
        <taxon>eudicotyledons</taxon>
        <taxon>Gunneridae</taxon>
        <taxon>Pentapetalae</taxon>
        <taxon>rosids</taxon>
        <taxon>malvids</taxon>
        <taxon>Brassicales</taxon>
        <taxon>Brassicaceae</taxon>
        <taxon>Brassiceae</taxon>
        <taxon>Brassica</taxon>
    </lineage>
</organism>
<reference evidence="2" key="1">
    <citation type="submission" date="2021-01" db="EMBL/GenBank/DDBJ databases">
        <authorList>
            <consortium name="Genoscope - CEA"/>
            <person name="William W."/>
        </authorList>
    </citation>
    <scope>NUCLEOTIDE SEQUENCE</scope>
</reference>
<dbReference type="AlphaFoldDB" id="A0A816TZS6"/>
<keyword evidence="1" id="KW-0175">Coiled coil</keyword>
<protein>
    <submittedName>
        <fullName evidence="2">(rape) hypothetical protein</fullName>
    </submittedName>
</protein>
<evidence type="ECO:0000313" key="2">
    <source>
        <dbReference type="EMBL" id="CAF2097069.1"/>
    </source>
</evidence>
<dbReference type="Proteomes" id="UP001295469">
    <property type="component" value="Chromosome A05"/>
</dbReference>
<feature type="coiled-coil region" evidence="1">
    <location>
        <begin position="72"/>
        <end position="99"/>
    </location>
</feature>
<accession>A0A816TZS6</accession>
<evidence type="ECO:0000256" key="1">
    <source>
        <dbReference type="SAM" id="Coils"/>
    </source>
</evidence>
<sequence length="128" mass="14500">MALCFRGNATNGSSLPALLLVITNPGTPDGFIANSNDVLTREQLLAEELQPLALISSLHLLKQPKTSKMEFMRVLRCELDMVEKEKVELISDLSKMQEDYEDIVGRRKAKLERNASVNKNETFHRQQE</sequence>
<name>A0A816TZS6_BRANA</name>
<proteinExistence type="predicted"/>
<dbReference type="SMR" id="A0A816TZS6"/>
<dbReference type="EMBL" id="HG994359">
    <property type="protein sequence ID" value="CAF2097069.1"/>
    <property type="molecule type" value="Genomic_DNA"/>
</dbReference>